<sequence length="40" mass="4535">MVHGLSNVFSLVSSSFVCRLGFHHRPYRPTRCPALYSQPS</sequence>
<dbReference type="EMBL" id="GBXM01090902">
    <property type="protein sequence ID" value="JAH17675.1"/>
    <property type="molecule type" value="Transcribed_RNA"/>
</dbReference>
<accession>A0A0E9QMX3</accession>
<organism evidence="1">
    <name type="scientific">Anguilla anguilla</name>
    <name type="common">European freshwater eel</name>
    <name type="synonym">Muraena anguilla</name>
    <dbReference type="NCBI Taxonomy" id="7936"/>
    <lineage>
        <taxon>Eukaryota</taxon>
        <taxon>Metazoa</taxon>
        <taxon>Chordata</taxon>
        <taxon>Craniata</taxon>
        <taxon>Vertebrata</taxon>
        <taxon>Euteleostomi</taxon>
        <taxon>Actinopterygii</taxon>
        <taxon>Neopterygii</taxon>
        <taxon>Teleostei</taxon>
        <taxon>Anguilliformes</taxon>
        <taxon>Anguillidae</taxon>
        <taxon>Anguilla</taxon>
    </lineage>
</organism>
<dbReference type="AlphaFoldDB" id="A0A0E9QMX3"/>
<protein>
    <submittedName>
        <fullName evidence="1">Uncharacterized protein</fullName>
    </submittedName>
</protein>
<name>A0A0E9QMX3_ANGAN</name>
<reference evidence="1" key="2">
    <citation type="journal article" date="2015" name="Fish Shellfish Immunol.">
        <title>Early steps in the European eel (Anguilla anguilla)-Vibrio vulnificus interaction in the gills: Role of the RtxA13 toxin.</title>
        <authorList>
            <person name="Callol A."/>
            <person name="Pajuelo D."/>
            <person name="Ebbesson L."/>
            <person name="Teles M."/>
            <person name="MacKenzie S."/>
            <person name="Amaro C."/>
        </authorList>
    </citation>
    <scope>NUCLEOTIDE SEQUENCE</scope>
</reference>
<evidence type="ECO:0000313" key="1">
    <source>
        <dbReference type="EMBL" id="JAH17675.1"/>
    </source>
</evidence>
<reference evidence="1" key="1">
    <citation type="submission" date="2014-11" db="EMBL/GenBank/DDBJ databases">
        <authorList>
            <person name="Amaro Gonzalez C."/>
        </authorList>
    </citation>
    <scope>NUCLEOTIDE SEQUENCE</scope>
</reference>
<proteinExistence type="predicted"/>